<feature type="binding site" evidence="3">
    <location>
        <begin position="155"/>
        <end position="157"/>
    </location>
    <ligand>
        <name>carboxy-S-adenosyl-L-methionine</name>
        <dbReference type="ChEBI" id="CHEBI:134278"/>
    </ligand>
</feature>
<feature type="binding site" evidence="3">
    <location>
        <position position="113"/>
    </location>
    <ligand>
        <name>carboxy-S-adenosyl-L-methionine</name>
        <dbReference type="ChEBI" id="CHEBI:134278"/>
    </ligand>
</feature>
<dbReference type="CDD" id="cd02440">
    <property type="entry name" value="AdoMet_MTases"/>
    <property type="match status" value="1"/>
</dbReference>
<dbReference type="InterPro" id="IPR010017">
    <property type="entry name" value="CmoB"/>
</dbReference>
<evidence type="ECO:0000313" key="4">
    <source>
        <dbReference type="EMBL" id="SHH07527.1"/>
    </source>
</evidence>
<gene>
    <name evidence="3" type="primary">cmoB</name>
    <name evidence="4" type="ORF">SAMN05216361_3687</name>
</gene>
<dbReference type="GO" id="GO:0016765">
    <property type="term" value="F:transferase activity, transferring alkyl or aryl (other than methyl) groups"/>
    <property type="evidence" value="ECO:0007669"/>
    <property type="project" value="UniProtKB-UniRule"/>
</dbReference>
<dbReference type="NCBIfam" id="TIGR00452">
    <property type="entry name" value="tRNA 5-methoxyuridine(34)/uridine 5-oxyacetic acid(34) synthase CmoB"/>
    <property type="match status" value="1"/>
</dbReference>
<evidence type="ECO:0000256" key="1">
    <source>
        <dbReference type="ARBA" id="ARBA00022679"/>
    </source>
</evidence>
<dbReference type="HAMAP" id="MF_01590">
    <property type="entry name" value="tRNA_carboxymethyltr_CmoB"/>
    <property type="match status" value="1"/>
</dbReference>
<accession>A0A1M5PZU7</accession>
<dbReference type="Gene3D" id="3.40.50.150">
    <property type="entry name" value="Vaccinia Virus protein VP39"/>
    <property type="match status" value="1"/>
</dbReference>
<comment type="subunit">
    <text evidence="3">Homotetramer.</text>
</comment>
<dbReference type="GO" id="GO:0002098">
    <property type="term" value="P:tRNA wobble uridine modification"/>
    <property type="evidence" value="ECO:0007669"/>
    <property type="project" value="InterPro"/>
</dbReference>
<dbReference type="InterPro" id="IPR027555">
    <property type="entry name" value="Mo5U34_MeTrfas-like"/>
</dbReference>
<feature type="binding site" evidence="3">
    <location>
        <position position="133"/>
    </location>
    <ligand>
        <name>carboxy-S-adenosyl-L-methionine</name>
        <dbReference type="ChEBI" id="CHEBI:134278"/>
    </ligand>
</feature>
<dbReference type="OrthoDB" id="9773188at2"/>
<dbReference type="Proteomes" id="UP000184520">
    <property type="component" value="Unassembled WGS sequence"/>
</dbReference>
<evidence type="ECO:0000256" key="2">
    <source>
        <dbReference type="ARBA" id="ARBA00022694"/>
    </source>
</evidence>
<evidence type="ECO:0000313" key="5">
    <source>
        <dbReference type="Proteomes" id="UP000184520"/>
    </source>
</evidence>
<reference evidence="5" key="1">
    <citation type="submission" date="2016-11" db="EMBL/GenBank/DDBJ databases">
        <authorList>
            <person name="Varghese N."/>
            <person name="Submissions S."/>
        </authorList>
    </citation>
    <scope>NUCLEOTIDE SEQUENCE [LARGE SCALE GENOMIC DNA]</scope>
    <source>
        <strain evidence="5">CGMCC 1.8995</strain>
    </source>
</reference>
<proteinExistence type="inferred from homology"/>
<dbReference type="AlphaFoldDB" id="A0A1M5PZU7"/>
<dbReference type="STRING" id="634436.SAMN05216361_3687"/>
<dbReference type="RefSeq" id="WP_073324636.1">
    <property type="nucleotide sequence ID" value="NZ_FQWD01000006.1"/>
</dbReference>
<dbReference type="SUPFAM" id="SSF53335">
    <property type="entry name" value="S-adenosyl-L-methionine-dependent methyltransferases"/>
    <property type="match status" value="1"/>
</dbReference>
<feature type="binding site" evidence="3">
    <location>
        <position position="202"/>
    </location>
    <ligand>
        <name>carboxy-S-adenosyl-L-methionine</name>
        <dbReference type="ChEBI" id="CHEBI:134278"/>
    </ligand>
</feature>
<feature type="binding site" evidence="3">
    <location>
        <position position="317"/>
    </location>
    <ligand>
        <name>carboxy-S-adenosyl-L-methionine</name>
        <dbReference type="ChEBI" id="CHEBI:134278"/>
    </ligand>
</feature>
<sequence>MSAHALFSAAYQDLLQGPLAHWLNTLPQQMDDWYRNALHGEFKKWQKLVDKLPAIEADNIDLLNSVTVNSNAPVSEYQQKHIEGLLKQFMPWRKGPFHIHGIHIDTEWRSDWKWDRVKPHIAPLAGKQVLDVGCGSGYHLWRMRGEGAANVYGIDPTQLFLIQFLATKHFIGDAPVHLLPLGIEQMQPLKAFDTVFSMGVLYHRKDPMLFLQQLKDQLKPGGQLVLETLVVDGDENTVLMAGERYAQMRNVWFLPSCEALKVWLTRLGFVDCKTVDVSVTSIEEQRATPWMTNHSLVDFLDSNDHSKTIEGYPAPTRAVITATKR</sequence>
<dbReference type="PANTHER" id="PTHR43861">
    <property type="entry name" value="TRANS-ACONITATE 2-METHYLTRANSFERASE-RELATED"/>
    <property type="match status" value="1"/>
</dbReference>
<protein>
    <recommendedName>
        <fullName evidence="3">tRNA U34 carboxymethyltransferase</fullName>
        <ecNumber evidence="3">2.5.1.-</ecNumber>
    </recommendedName>
</protein>
<dbReference type="EMBL" id="FQWD01000006">
    <property type="protein sequence ID" value="SHH07527.1"/>
    <property type="molecule type" value="Genomic_DNA"/>
</dbReference>
<feature type="binding site" evidence="3">
    <location>
        <begin position="183"/>
        <end position="184"/>
    </location>
    <ligand>
        <name>carboxy-S-adenosyl-L-methionine</name>
        <dbReference type="ChEBI" id="CHEBI:134278"/>
    </ligand>
</feature>
<comment type="function">
    <text evidence="3">Catalyzes carboxymethyl transfer from carboxy-S-adenosyl-L-methionine (Cx-SAM) to 5-hydroxyuridine (ho5U) to form 5-carboxymethoxyuridine (cmo5U) at position 34 in tRNAs.</text>
</comment>
<keyword evidence="5" id="KW-1185">Reference proteome</keyword>
<feature type="binding site" evidence="3">
    <location>
        <position position="108"/>
    </location>
    <ligand>
        <name>carboxy-S-adenosyl-L-methionine</name>
        <dbReference type="ChEBI" id="CHEBI:134278"/>
    </ligand>
</feature>
<comment type="similarity">
    <text evidence="3">Belongs to the class I-like SAM-binding methyltransferase superfamily. CmoB family.</text>
</comment>
<dbReference type="EC" id="2.5.1.-" evidence="3"/>
<keyword evidence="1 3" id="KW-0808">Transferase</keyword>
<dbReference type="GO" id="GO:0032259">
    <property type="term" value="P:methylation"/>
    <property type="evidence" value="ECO:0007669"/>
    <property type="project" value="UniProtKB-KW"/>
</dbReference>
<feature type="binding site" evidence="3">
    <location>
        <position position="94"/>
    </location>
    <ligand>
        <name>carboxy-S-adenosyl-L-methionine</name>
        <dbReference type="ChEBI" id="CHEBI:134278"/>
    </ligand>
</feature>
<dbReference type="Pfam" id="PF08003">
    <property type="entry name" value="Methyltransf_9"/>
    <property type="match status" value="1"/>
</dbReference>
<dbReference type="NCBIfam" id="NF011650">
    <property type="entry name" value="PRK15068.1"/>
    <property type="match status" value="1"/>
</dbReference>
<comment type="catalytic activity">
    <reaction evidence="3">
        <text>carboxy-S-adenosyl-L-methionine + 5-hydroxyuridine(34) in tRNA = 5-carboxymethoxyuridine(34) in tRNA + S-adenosyl-L-homocysteine + H(+)</text>
        <dbReference type="Rhea" id="RHEA:52848"/>
        <dbReference type="Rhea" id="RHEA-COMP:13381"/>
        <dbReference type="Rhea" id="RHEA-COMP:13383"/>
        <dbReference type="ChEBI" id="CHEBI:15378"/>
        <dbReference type="ChEBI" id="CHEBI:57856"/>
        <dbReference type="ChEBI" id="CHEBI:134278"/>
        <dbReference type="ChEBI" id="CHEBI:136877"/>
        <dbReference type="ChEBI" id="CHEBI:136879"/>
    </reaction>
</comment>
<keyword evidence="2 3" id="KW-0819">tRNA processing</keyword>
<feature type="binding site" evidence="3">
    <location>
        <position position="198"/>
    </location>
    <ligand>
        <name>carboxy-S-adenosyl-L-methionine</name>
        <dbReference type="ChEBI" id="CHEBI:134278"/>
    </ligand>
</feature>
<name>A0A1M5PZU7_9ALTE</name>
<dbReference type="GO" id="GO:0008168">
    <property type="term" value="F:methyltransferase activity"/>
    <property type="evidence" value="ECO:0007669"/>
    <property type="project" value="UniProtKB-KW"/>
</dbReference>
<dbReference type="InterPro" id="IPR029063">
    <property type="entry name" value="SAM-dependent_MTases_sf"/>
</dbReference>
<keyword evidence="4" id="KW-0489">Methyltransferase</keyword>
<evidence type="ECO:0000256" key="3">
    <source>
        <dbReference type="HAMAP-Rule" id="MF_01590"/>
    </source>
</evidence>
<organism evidence="4 5">
    <name type="scientific">Marisediminitalea aggregata</name>
    <dbReference type="NCBI Taxonomy" id="634436"/>
    <lineage>
        <taxon>Bacteria</taxon>
        <taxon>Pseudomonadati</taxon>
        <taxon>Pseudomonadota</taxon>
        <taxon>Gammaproteobacteria</taxon>
        <taxon>Alteromonadales</taxon>
        <taxon>Alteromonadaceae</taxon>
        <taxon>Marisediminitalea</taxon>
    </lineage>
</organism>